<evidence type="ECO:0000313" key="3">
    <source>
        <dbReference type="EMBL" id="KAG8464063.1"/>
    </source>
</evidence>
<proteinExistence type="predicted"/>
<feature type="coiled-coil region" evidence="1">
    <location>
        <begin position="59"/>
        <end position="142"/>
    </location>
</feature>
<dbReference type="OrthoDB" id="10453820at2759"/>
<dbReference type="Proteomes" id="UP000751190">
    <property type="component" value="Unassembled WGS sequence"/>
</dbReference>
<protein>
    <submittedName>
        <fullName evidence="3">Uncharacterized protein</fullName>
    </submittedName>
</protein>
<organism evidence="3 4">
    <name type="scientific">Diacronema lutheri</name>
    <name type="common">Unicellular marine alga</name>
    <name type="synonym">Monochrysis lutheri</name>
    <dbReference type="NCBI Taxonomy" id="2081491"/>
    <lineage>
        <taxon>Eukaryota</taxon>
        <taxon>Haptista</taxon>
        <taxon>Haptophyta</taxon>
        <taxon>Pavlovophyceae</taxon>
        <taxon>Pavlovales</taxon>
        <taxon>Pavlovaceae</taxon>
        <taxon>Diacronema</taxon>
    </lineage>
</organism>
<keyword evidence="4" id="KW-1185">Reference proteome</keyword>
<sequence>MRASASVGALAASAARGRLGPGSAGRLREIVATTRENMVDTLDEQKNMAYLARTAAENILSLERVVHEQELQLEERRKEVSTLQRNYETLSRIRQGDSKELVMLRAQRQQESDDVELLREQLAAERADNQRLNVRLAESEAALVQVTQFKLQVGAAERKCAQAVANAEGVQMQAADLREANKTLRLGTERLSRAHTEQSEKLRQLNEQRVKLEREKAALQRELSAAHNKLATMEKQLRTFLDFNATMEHDLRAALAKSADLEKQLREVDFEKQTVEAYYAAKHREMQTQFQSLLHTSTGGVLGQESGADERRHDAFLGRLGRAQAGSSPVKVPPAR</sequence>
<accession>A0A8J6CE06</accession>
<evidence type="ECO:0000256" key="2">
    <source>
        <dbReference type="SAM" id="MobiDB-lite"/>
    </source>
</evidence>
<gene>
    <name evidence="3" type="ORF">KFE25_000231</name>
</gene>
<reference evidence="3" key="1">
    <citation type="submission" date="2021-05" db="EMBL/GenBank/DDBJ databases">
        <title>The genome of the haptophyte Pavlova lutheri (Diacronema luteri, Pavlovales) - a model for lipid biosynthesis in eukaryotic algae.</title>
        <authorList>
            <person name="Hulatt C.J."/>
            <person name="Posewitz M.C."/>
        </authorList>
    </citation>
    <scope>NUCLEOTIDE SEQUENCE</scope>
    <source>
        <strain evidence="3">NIVA-4/92</strain>
    </source>
</reference>
<keyword evidence="1" id="KW-0175">Coiled coil</keyword>
<feature type="region of interest" description="Disordered" evidence="2">
    <location>
        <begin position="301"/>
        <end position="336"/>
    </location>
</feature>
<dbReference type="EMBL" id="JAGTXO010000014">
    <property type="protein sequence ID" value="KAG8464063.1"/>
    <property type="molecule type" value="Genomic_DNA"/>
</dbReference>
<evidence type="ECO:0000256" key="1">
    <source>
        <dbReference type="SAM" id="Coils"/>
    </source>
</evidence>
<name>A0A8J6CE06_DIALT</name>
<evidence type="ECO:0000313" key="4">
    <source>
        <dbReference type="Proteomes" id="UP000751190"/>
    </source>
</evidence>
<feature type="coiled-coil region" evidence="1">
    <location>
        <begin position="188"/>
        <end position="264"/>
    </location>
</feature>
<dbReference type="AlphaFoldDB" id="A0A8J6CE06"/>
<comment type="caution">
    <text evidence="3">The sequence shown here is derived from an EMBL/GenBank/DDBJ whole genome shotgun (WGS) entry which is preliminary data.</text>
</comment>